<dbReference type="GO" id="GO:0016987">
    <property type="term" value="F:sigma factor activity"/>
    <property type="evidence" value="ECO:0007669"/>
    <property type="project" value="UniProtKB-KW"/>
</dbReference>
<dbReference type="InterPro" id="IPR007627">
    <property type="entry name" value="RNA_pol_sigma70_r2"/>
</dbReference>
<dbReference type="GO" id="GO:0006352">
    <property type="term" value="P:DNA-templated transcription initiation"/>
    <property type="evidence" value="ECO:0007669"/>
    <property type="project" value="InterPro"/>
</dbReference>
<dbReference type="InterPro" id="IPR014284">
    <property type="entry name" value="RNA_pol_sigma-70_dom"/>
</dbReference>
<dbReference type="NCBIfam" id="TIGR02937">
    <property type="entry name" value="sigma70-ECF"/>
    <property type="match status" value="1"/>
</dbReference>
<evidence type="ECO:0000256" key="2">
    <source>
        <dbReference type="ARBA" id="ARBA00023015"/>
    </source>
</evidence>
<proteinExistence type="inferred from homology"/>
<dbReference type="Gene3D" id="1.10.1740.10">
    <property type="match status" value="1"/>
</dbReference>
<evidence type="ECO:0008006" key="10">
    <source>
        <dbReference type="Google" id="ProtNLM"/>
    </source>
</evidence>
<dbReference type="GO" id="GO:0003677">
    <property type="term" value="F:DNA binding"/>
    <property type="evidence" value="ECO:0007669"/>
    <property type="project" value="UniProtKB-KW"/>
</dbReference>
<keyword evidence="2" id="KW-0805">Transcription regulation</keyword>
<dbReference type="Pfam" id="PF08281">
    <property type="entry name" value="Sigma70_r4_2"/>
    <property type="match status" value="1"/>
</dbReference>
<dbReference type="SUPFAM" id="SSF88659">
    <property type="entry name" value="Sigma3 and sigma4 domains of RNA polymerase sigma factors"/>
    <property type="match status" value="1"/>
</dbReference>
<dbReference type="AlphaFoldDB" id="A0A1F6C5S7"/>
<comment type="similarity">
    <text evidence="1">Belongs to the sigma-70 factor family. ECF subfamily.</text>
</comment>
<evidence type="ECO:0000259" key="7">
    <source>
        <dbReference type="Pfam" id="PF08281"/>
    </source>
</evidence>
<organism evidence="8 9">
    <name type="scientific">Handelsmanbacteria sp. (strain RIFCSPLOWO2_12_FULL_64_10)</name>
    <dbReference type="NCBI Taxonomy" id="1817868"/>
    <lineage>
        <taxon>Bacteria</taxon>
        <taxon>Candidatus Handelsmaniibacteriota</taxon>
    </lineage>
</organism>
<dbReference type="Gene3D" id="1.10.10.10">
    <property type="entry name" value="Winged helix-like DNA-binding domain superfamily/Winged helix DNA-binding domain"/>
    <property type="match status" value="1"/>
</dbReference>
<dbReference type="EMBL" id="MFKF01000404">
    <property type="protein sequence ID" value="OGG44412.1"/>
    <property type="molecule type" value="Genomic_DNA"/>
</dbReference>
<evidence type="ECO:0000259" key="6">
    <source>
        <dbReference type="Pfam" id="PF04542"/>
    </source>
</evidence>
<dbReference type="Pfam" id="PF04542">
    <property type="entry name" value="Sigma70_r2"/>
    <property type="match status" value="1"/>
</dbReference>
<dbReference type="PANTHER" id="PTHR43133:SF8">
    <property type="entry name" value="RNA POLYMERASE SIGMA FACTOR HI_1459-RELATED"/>
    <property type="match status" value="1"/>
</dbReference>
<evidence type="ECO:0000256" key="1">
    <source>
        <dbReference type="ARBA" id="ARBA00010641"/>
    </source>
</evidence>
<keyword evidence="3" id="KW-0731">Sigma factor</keyword>
<evidence type="ECO:0000256" key="4">
    <source>
        <dbReference type="ARBA" id="ARBA00023125"/>
    </source>
</evidence>
<dbReference type="Proteomes" id="UP000178606">
    <property type="component" value="Unassembled WGS sequence"/>
</dbReference>
<comment type="caution">
    <text evidence="8">The sequence shown here is derived from an EMBL/GenBank/DDBJ whole genome shotgun (WGS) entry which is preliminary data.</text>
</comment>
<keyword evidence="4" id="KW-0238">DNA-binding</keyword>
<evidence type="ECO:0000256" key="5">
    <source>
        <dbReference type="ARBA" id="ARBA00023163"/>
    </source>
</evidence>
<dbReference type="InterPro" id="IPR013325">
    <property type="entry name" value="RNA_pol_sigma_r2"/>
</dbReference>
<keyword evidence="5" id="KW-0804">Transcription</keyword>
<feature type="domain" description="RNA polymerase sigma-70 region 2" evidence="6">
    <location>
        <begin position="4"/>
        <end position="71"/>
    </location>
</feature>
<dbReference type="InterPro" id="IPR039425">
    <property type="entry name" value="RNA_pol_sigma-70-like"/>
</dbReference>
<protein>
    <recommendedName>
        <fullName evidence="10">RNA polymerase subunit sigma</fullName>
    </recommendedName>
</protein>
<reference evidence="8 9" key="1">
    <citation type="journal article" date="2016" name="Nat. Commun.">
        <title>Thousands of microbial genomes shed light on interconnected biogeochemical processes in an aquifer system.</title>
        <authorList>
            <person name="Anantharaman K."/>
            <person name="Brown C.T."/>
            <person name="Hug L.A."/>
            <person name="Sharon I."/>
            <person name="Castelle C.J."/>
            <person name="Probst A.J."/>
            <person name="Thomas B.C."/>
            <person name="Singh A."/>
            <person name="Wilkins M.J."/>
            <person name="Karaoz U."/>
            <person name="Brodie E.L."/>
            <person name="Williams K.H."/>
            <person name="Hubbard S.S."/>
            <person name="Banfield J.F."/>
        </authorList>
    </citation>
    <scope>NUCLEOTIDE SEQUENCE [LARGE SCALE GENOMIC DNA]</scope>
    <source>
        <strain evidence="9">RIFCSPLOWO2_12_FULL_64_10</strain>
    </source>
</reference>
<dbReference type="SUPFAM" id="SSF88946">
    <property type="entry name" value="Sigma2 domain of RNA polymerase sigma factors"/>
    <property type="match status" value="1"/>
</dbReference>
<evidence type="ECO:0000313" key="9">
    <source>
        <dbReference type="Proteomes" id="UP000178606"/>
    </source>
</evidence>
<dbReference type="InterPro" id="IPR036388">
    <property type="entry name" value="WH-like_DNA-bd_sf"/>
</dbReference>
<evidence type="ECO:0000313" key="8">
    <source>
        <dbReference type="EMBL" id="OGG44412.1"/>
    </source>
</evidence>
<dbReference type="PANTHER" id="PTHR43133">
    <property type="entry name" value="RNA POLYMERASE ECF-TYPE SIGMA FACTO"/>
    <property type="match status" value="1"/>
</dbReference>
<sequence length="172" mass="20057">MRQIVERHQDHVYRLAYRLVSDAEAARDIAQDTFLKAFENLGGMNNGRALSQWLSQITVNLVRDRWRTRKKTVCLDEGDPDLPRSRLNPLQDVELQEMGEHIQAALMELPRAYREVFLLKYVEEMSYEEISDLLGVSVPAAKVQAHRACKMLRRLLPEYENSEEMRDGPETR</sequence>
<gene>
    <name evidence="8" type="ORF">A3F84_00880</name>
</gene>
<accession>A0A1F6C5S7</accession>
<dbReference type="CDD" id="cd06171">
    <property type="entry name" value="Sigma70_r4"/>
    <property type="match status" value="1"/>
</dbReference>
<dbReference type="InterPro" id="IPR013324">
    <property type="entry name" value="RNA_pol_sigma_r3/r4-like"/>
</dbReference>
<evidence type="ECO:0000256" key="3">
    <source>
        <dbReference type="ARBA" id="ARBA00023082"/>
    </source>
</evidence>
<feature type="domain" description="RNA polymerase sigma factor 70 region 4 type 2" evidence="7">
    <location>
        <begin position="102"/>
        <end position="152"/>
    </location>
</feature>
<name>A0A1F6C5S7_HANXR</name>
<dbReference type="InterPro" id="IPR013249">
    <property type="entry name" value="RNA_pol_sigma70_r4_t2"/>
</dbReference>